<dbReference type="SUPFAM" id="SSF56784">
    <property type="entry name" value="HAD-like"/>
    <property type="match status" value="1"/>
</dbReference>
<comment type="caution">
    <text evidence="1">The sequence shown here is derived from an EMBL/GenBank/DDBJ whole genome shotgun (WGS) entry which is preliminary data.</text>
</comment>
<proteinExistence type="predicted"/>
<dbReference type="Pfam" id="PF00702">
    <property type="entry name" value="Hydrolase"/>
    <property type="match status" value="1"/>
</dbReference>
<dbReference type="Proteomes" id="UP001142610">
    <property type="component" value="Unassembled WGS sequence"/>
</dbReference>
<dbReference type="PANTHER" id="PTHR43481:SF4">
    <property type="entry name" value="GLYCEROL-1-PHOSPHATE PHOSPHOHYDROLASE 1-RELATED"/>
    <property type="match status" value="1"/>
</dbReference>
<dbReference type="InterPro" id="IPR006439">
    <property type="entry name" value="HAD-SF_hydro_IA"/>
</dbReference>
<dbReference type="GO" id="GO:0050308">
    <property type="term" value="F:sugar-phosphatase activity"/>
    <property type="evidence" value="ECO:0007669"/>
    <property type="project" value="TreeGrafter"/>
</dbReference>
<dbReference type="PANTHER" id="PTHR43481">
    <property type="entry name" value="FRUCTOSE-1-PHOSPHATE PHOSPHATASE"/>
    <property type="match status" value="1"/>
</dbReference>
<dbReference type="AlphaFoldDB" id="A0A9X2L7W5"/>
<dbReference type="EMBL" id="JANIBC010000002">
    <property type="protein sequence ID" value="MCQ8184715.1"/>
    <property type="molecule type" value="Genomic_DNA"/>
</dbReference>
<keyword evidence="2" id="KW-1185">Reference proteome</keyword>
<evidence type="ECO:0000313" key="2">
    <source>
        <dbReference type="Proteomes" id="UP001142610"/>
    </source>
</evidence>
<reference evidence="1" key="1">
    <citation type="submission" date="2022-07" db="EMBL/GenBank/DDBJ databases">
        <title>Parvularcula maris sp. nov., an algicidal bacterium isolated from seawater.</title>
        <authorList>
            <person name="Li F."/>
        </authorList>
    </citation>
    <scope>NUCLEOTIDE SEQUENCE</scope>
    <source>
        <strain evidence="1">BGMRC 0090</strain>
    </source>
</reference>
<dbReference type="InterPro" id="IPR036412">
    <property type="entry name" value="HAD-like_sf"/>
</dbReference>
<name>A0A9X2L7W5_9PROT</name>
<dbReference type="Gene3D" id="1.10.150.240">
    <property type="entry name" value="Putative phosphatase, domain 2"/>
    <property type="match status" value="1"/>
</dbReference>
<evidence type="ECO:0000313" key="1">
    <source>
        <dbReference type="EMBL" id="MCQ8184715.1"/>
    </source>
</evidence>
<dbReference type="InterPro" id="IPR023198">
    <property type="entry name" value="PGP-like_dom2"/>
</dbReference>
<dbReference type="SFLD" id="SFLDS00003">
    <property type="entry name" value="Haloacid_Dehalogenase"/>
    <property type="match status" value="1"/>
</dbReference>
<dbReference type="SFLD" id="SFLDG01129">
    <property type="entry name" value="C1.5:_HAD__Beta-PGM__Phosphata"/>
    <property type="match status" value="1"/>
</dbReference>
<gene>
    <name evidence="1" type="ORF">NOG11_04875</name>
</gene>
<dbReference type="NCBIfam" id="TIGR01509">
    <property type="entry name" value="HAD-SF-IA-v3"/>
    <property type="match status" value="1"/>
</dbReference>
<dbReference type="Gene3D" id="3.40.50.1000">
    <property type="entry name" value="HAD superfamily/HAD-like"/>
    <property type="match status" value="1"/>
</dbReference>
<dbReference type="InterPro" id="IPR023214">
    <property type="entry name" value="HAD_sf"/>
</dbReference>
<dbReference type="RefSeq" id="WP_256618562.1">
    <property type="nucleotide sequence ID" value="NZ_JANIBC010000002.1"/>
</dbReference>
<organism evidence="1 2">
    <name type="scientific">Parvularcula maris</name>
    <dbReference type="NCBI Taxonomy" id="2965077"/>
    <lineage>
        <taxon>Bacteria</taxon>
        <taxon>Pseudomonadati</taxon>
        <taxon>Pseudomonadota</taxon>
        <taxon>Alphaproteobacteria</taxon>
        <taxon>Parvularculales</taxon>
        <taxon>Parvularculaceae</taxon>
        <taxon>Parvularcula</taxon>
    </lineage>
</organism>
<dbReference type="InterPro" id="IPR051806">
    <property type="entry name" value="HAD-like_SPP"/>
</dbReference>
<sequence>MASWDAVLFDCDGVLVDSEVVGLEESARFLRDRGFSFSAEEIIRRYTGKRDDRFREELVQDYADVLGRAPDEEESEALFEGMIAARRAAKHTMQAVPGAAQSVRAAIAADCRVAVASSSKQAFLDSKVERFGLKPLFGEHVYSADIVSQGKPAPDIFLYAADRLGTDPASCLVIEDSVYGVEAALAAGMQAFGFTGGGHCFGGHGDRLLAVGAAKVLPSHAALQQELTP</sequence>
<accession>A0A9X2L7W5</accession>
<dbReference type="SFLD" id="SFLDG01135">
    <property type="entry name" value="C1.5.6:_HAD__Beta-PGM__Phospha"/>
    <property type="match status" value="1"/>
</dbReference>
<protein>
    <submittedName>
        <fullName evidence="1">HAD family phosphatase</fullName>
    </submittedName>
</protein>